<keyword evidence="7" id="KW-0547">Nucleotide-binding</keyword>
<dbReference type="SUPFAM" id="SSF46689">
    <property type="entry name" value="Homeodomain-like"/>
    <property type="match status" value="1"/>
</dbReference>
<evidence type="ECO:0000256" key="12">
    <source>
        <dbReference type="ARBA" id="ARBA00023159"/>
    </source>
</evidence>
<dbReference type="PROSITE" id="PS00688">
    <property type="entry name" value="SIGMA54_INTERACT_3"/>
    <property type="match status" value="1"/>
</dbReference>
<keyword evidence="6 18" id="KW-0597">Phosphoprotein</keyword>
<dbReference type="InterPro" id="IPR009057">
    <property type="entry name" value="Homeodomain-like_sf"/>
</dbReference>
<dbReference type="FunFam" id="3.40.50.300:FF:000006">
    <property type="entry name" value="DNA-binding transcriptional regulator NtrC"/>
    <property type="match status" value="1"/>
</dbReference>
<evidence type="ECO:0000256" key="6">
    <source>
        <dbReference type="ARBA" id="ARBA00022553"/>
    </source>
</evidence>
<dbReference type="InterPro" id="IPR002197">
    <property type="entry name" value="HTH_Fis"/>
</dbReference>
<dbReference type="PROSITE" id="PS50110">
    <property type="entry name" value="RESPONSE_REGULATORY"/>
    <property type="match status" value="1"/>
</dbReference>
<dbReference type="KEGG" id="dai:Desaci_2217"/>
<evidence type="ECO:0000259" key="20">
    <source>
        <dbReference type="PROSITE" id="PS50110"/>
    </source>
</evidence>
<keyword evidence="8" id="KW-0067">ATP-binding</keyword>
<evidence type="ECO:0000256" key="16">
    <source>
        <dbReference type="ARBA" id="ARBA00029881"/>
    </source>
</evidence>
<proteinExistence type="predicted"/>
<dbReference type="STRING" id="646529.Desaci_2217"/>
<keyword evidence="5" id="KW-0678">Repressor</keyword>
<dbReference type="GO" id="GO:0043565">
    <property type="term" value="F:sequence-specific DNA binding"/>
    <property type="evidence" value="ECO:0007669"/>
    <property type="project" value="InterPro"/>
</dbReference>
<keyword evidence="14" id="KW-0535">Nitrogen fixation</keyword>
<feature type="domain" description="Sigma-54 factor interaction" evidence="19">
    <location>
        <begin position="145"/>
        <end position="374"/>
    </location>
</feature>
<dbReference type="SUPFAM" id="SSF52172">
    <property type="entry name" value="CheY-like"/>
    <property type="match status" value="1"/>
</dbReference>
<dbReference type="Pfam" id="PF00158">
    <property type="entry name" value="Sigma54_activat"/>
    <property type="match status" value="1"/>
</dbReference>
<dbReference type="FunFam" id="1.10.8.60:FF:000014">
    <property type="entry name" value="DNA-binding transcriptional regulator NtrC"/>
    <property type="match status" value="1"/>
</dbReference>
<dbReference type="AlphaFoldDB" id="I4D5V3"/>
<evidence type="ECO:0000256" key="14">
    <source>
        <dbReference type="ARBA" id="ARBA00023231"/>
    </source>
</evidence>
<evidence type="ECO:0000313" key="22">
    <source>
        <dbReference type="Proteomes" id="UP000002892"/>
    </source>
</evidence>
<keyword evidence="12" id="KW-0010">Activator</keyword>
<dbReference type="RefSeq" id="WP_014827180.1">
    <property type="nucleotide sequence ID" value="NC_018068.1"/>
</dbReference>
<evidence type="ECO:0000256" key="3">
    <source>
        <dbReference type="ARBA" id="ARBA00019059"/>
    </source>
</evidence>
<evidence type="ECO:0000259" key="19">
    <source>
        <dbReference type="PROSITE" id="PS50045"/>
    </source>
</evidence>
<organism evidence="21 22">
    <name type="scientific">Desulfosporosinus acidiphilus (strain DSM 22704 / JCM 16185 / SJ4)</name>
    <dbReference type="NCBI Taxonomy" id="646529"/>
    <lineage>
        <taxon>Bacteria</taxon>
        <taxon>Bacillati</taxon>
        <taxon>Bacillota</taxon>
        <taxon>Clostridia</taxon>
        <taxon>Eubacteriales</taxon>
        <taxon>Desulfitobacteriaceae</taxon>
        <taxon>Desulfosporosinus</taxon>
    </lineage>
</organism>
<dbReference type="Proteomes" id="UP000002892">
    <property type="component" value="Chromosome"/>
</dbReference>
<dbReference type="PRINTS" id="PR01590">
    <property type="entry name" value="HTHFIS"/>
</dbReference>
<dbReference type="InterPro" id="IPR058031">
    <property type="entry name" value="AAA_lid_NorR"/>
</dbReference>
<dbReference type="PANTHER" id="PTHR32071:SF95">
    <property type="entry name" value="DNA-BINDING TRANSCRIPTIONAL REGULATOR NTRC"/>
    <property type="match status" value="1"/>
</dbReference>
<dbReference type="OrthoDB" id="9803970at2"/>
<dbReference type="PANTHER" id="PTHR32071">
    <property type="entry name" value="TRANSCRIPTIONAL REGULATORY PROTEIN"/>
    <property type="match status" value="1"/>
</dbReference>
<dbReference type="PROSITE" id="PS00676">
    <property type="entry name" value="SIGMA54_INTERACT_2"/>
    <property type="match status" value="1"/>
</dbReference>
<protein>
    <recommendedName>
        <fullName evidence="3">DNA-binding transcriptional regulator NtrC</fullName>
    </recommendedName>
    <alternativeName>
        <fullName evidence="16">Nitrogen regulation protein NR(I)</fullName>
    </alternativeName>
    <alternativeName>
        <fullName evidence="17">Nitrogen regulator I</fullName>
    </alternativeName>
    <alternativeName>
        <fullName evidence="2">Stage 0 sporulation protein A homolog</fullName>
    </alternativeName>
</protein>
<accession>I4D5V3</accession>
<dbReference type="GO" id="GO:0006355">
    <property type="term" value="P:regulation of DNA-templated transcription"/>
    <property type="evidence" value="ECO:0007669"/>
    <property type="project" value="InterPro"/>
</dbReference>
<evidence type="ECO:0000256" key="5">
    <source>
        <dbReference type="ARBA" id="ARBA00022491"/>
    </source>
</evidence>
<evidence type="ECO:0000256" key="7">
    <source>
        <dbReference type="ARBA" id="ARBA00022741"/>
    </source>
</evidence>
<comment type="subcellular location">
    <subcellularLocation>
        <location evidence="1">Cytoplasm</location>
    </subcellularLocation>
</comment>
<dbReference type="Gene3D" id="1.10.10.60">
    <property type="entry name" value="Homeodomain-like"/>
    <property type="match status" value="1"/>
</dbReference>
<dbReference type="InterPro" id="IPR002078">
    <property type="entry name" value="Sigma_54_int"/>
</dbReference>
<dbReference type="InterPro" id="IPR025944">
    <property type="entry name" value="Sigma_54_int_dom_CS"/>
</dbReference>
<dbReference type="HOGENOM" id="CLU_000445_0_6_9"/>
<dbReference type="SMART" id="SM00448">
    <property type="entry name" value="REC"/>
    <property type="match status" value="1"/>
</dbReference>
<dbReference type="GO" id="GO:0005737">
    <property type="term" value="C:cytoplasm"/>
    <property type="evidence" value="ECO:0007669"/>
    <property type="project" value="UniProtKB-SubCell"/>
</dbReference>
<dbReference type="CDD" id="cd00156">
    <property type="entry name" value="REC"/>
    <property type="match status" value="1"/>
</dbReference>
<dbReference type="Gene3D" id="3.40.50.2300">
    <property type="match status" value="1"/>
</dbReference>
<dbReference type="InterPro" id="IPR025662">
    <property type="entry name" value="Sigma_54_int_dom_ATP-bd_1"/>
</dbReference>
<dbReference type="Pfam" id="PF02954">
    <property type="entry name" value="HTH_8"/>
    <property type="match status" value="1"/>
</dbReference>
<keyword evidence="11 21" id="KW-0238">DNA-binding</keyword>
<feature type="modified residue" description="4-aspartylphosphate" evidence="18">
    <location>
        <position position="56"/>
    </location>
</feature>
<feature type="domain" description="Response regulatory" evidence="20">
    <location>
        <begin position="7"/>
        <end position="121"/>
    </location>
</feature>
<sequence>MVKPKGSILVADDEEHVRNLLQRVLSKMDYKVETACNGVEVLAQIKSHPFDLLIMDIRMPKKDGMETFKILRLDFPNLPIIMMTAFSTVETTLETMRLGAFDYLTKPFDISEVKMSVEKVFSSFFEKNELSSMDEKTANPPVKAFIGSSPLMQEVFKTIGRVSASDSSVLIQGESGTGKELVARTIHQYSNRKNKPFITINCGAIPEGILESEFFGHEKGAFTGAYQQKIGKFENAHGGTIFLDEIGEMSSSLQVKLLRVLQEREFERVGGNEKIVVDVRIIAATNKNLRQSILEKTFRPDLFYRLNVVSVLIPPLRERKEDIPLLAAHFRDKFCWKLGLKPKVISREALNALQSYNWPGNVRELENIMEHAIVMSSGQVILLEDLPLDLFNEHKTLFPEAAAKPKTLRTLIKALEKEAIVLTLQKTGGNKLKTAKLLDISRRALQYKIDEYGLENRVDSNEE</sequence>
<dbReference type="Gene3D" id="3.40.50.300">
    <property type="entry name" value="P-loop containing nucleotide triphosphate hydrolases"/>
    <property type="match status" value="1"/>
</dbReference>
<dbReference type="PROSITE" id="PS50045">
    <property type="entry name" value="SIGMA54_INTERACT_4"/>
    <property type="match status" value="1"/>
</dbReference>
<keyword evidence="13" id="KW-0804">Transcription</keyword>
<dbReference type="Pfam" id="PF25601">
    <property type="entry name" value="AAA_lid_14"/>
    <property type="match status" value="1"/>
</dbReference>
<evidence type="ECO:0000313" key="21">
    <source>
        <dbReference type="EMBL" id="AFM41177.1"/>
    </source>
</evidence>
<keyword evidence="10" id="KW-0805">Transcription regulation</keyword>
<evidence type="ECO:0000256" key="4">
    <source>
        <dbReference type="ARBA" id="ARBA00022490"/>
    </source>
</evidence>
<dbReference type="eggNOG" id="COG2204">
    <property type="taxonomic scope" value="Bacteria"/>
</dbReference>
<dbReference type="Gene3D" id="1.10.8.60">
    <property type="match status" value="1"/>
</dbReference>
<evidence type="ECO:0000256" key="13">
    <source>
        <dbReference type="ARBA" id="ARBA00023163"/>
    </source>
</evidence>
<dbReference type="InterPro" id="IPR011006">
    <property type="entry name" value="CheY-like_superfamily"/>
</dbReference>
<dbReference type="SMART" id="SM00382">
    <property type="entry name" value="AAA"/>
    <property type="match status" value="1"/>
</dbReference>
<dbReference type="EMBL" id="CP003639">
    <property type="protein sequence ID" value="AFM41177.1"/>
    <property type="molecule type" value="Genomic_DNA"/>
</dbReference>
<keyword evidence="22" id="KW-1185">Reference proteome</keyword>
<dbReference type="GO" id="GO:0005524">
    <property type="term" value="F:ATP binding"/>
    <property type="evidence" value="ECO:0007669"/>
    <property type="project" value="UniProtKB-KW"/>
</dbReference>
<dbReference type="PROSITE" id="PS00675">
    <property type="entry name" value="SIGMA54_INTERACT_1"/>
    <property type="match status" value="1"/>
</dbReference>
<dbReference type="InterPro" id="IPR027417">
    <property type="entry name" value="P-loop_NTPase"/>
</dbReference>
<evidence type="ECO:0000256" key="1">
    <source>
        <dbReference type="ARBA" id="ARBA00004496"/>
    </source>
</evidence>
<evidence type="ECO:0000256" key="18">
    <source>
        <dbReference type="PROSITE-ProRule" id="PRU00169"/>
    </source>
</evidence>
<evidence type="ECO:0000256" key="15">
    <source>
        <dbReference type="ARBA" id="ARBA00024867"/>
    </source>
</evidence>
<evidence type="ECO:0000256" key="17">
    <source>
        <dbReference type="ARBA" id="ARBA00031910"/>
    </source>
</evidence>
<evidence type="ECO:0000256" key="8">
    <source>
        <dbReference type="ARBA" id="ARBA00022840"/>
    </source>
</evidence>
<reference evidence="21 22" key="1">
    <citation type="journal article" date="2012" name="J. Bacteriol.">
        <title>Complete genome sequences of Desulfosporosinus orientis DSM765T, Desulfosporosinus youngiae DSM17734T, Desulfosporosinus meridiei DSM13257T, and Desulfosporosinus acidiphilus DSM22704T.</title>
        <authorList>
            <person name="Pester M."/>
            <person name="Brambilla E."/>
            <person name="Alazard D."/>
            <person name="Rattei T."/>
            <person name="Weinmaier T."/>
            <person name="Han J."/>
            <person name="Lucas S."/>
            <person name="Lapidus A."/>
            <person name="Cheng J.F."/>
            <person name="Goodwin L."/>
            <person name="Pitluck S."/>
            <person name="Peters L."/>
            <person name="Ovchinnikova G."/>
            <person name="Teshima H."/>
            <person name="Detter J.C."/>
            <person name="Han C.S."/>
            <person name="Tapia R."/>
            <person name="Land M.L."/>
            <person name="Hauser L."/>
            <person name="Kyrpides N.C."/>
            <person name="Ivanova N.N."/>
            <person name="Pagani I."/>
            <person name="Huntmann M."/>
            <person name="Wei C.L."/>
            <person name="Davenport K.W."/>
            <person name="Daligault H."/>
            <person name="Chain P.S."/>
            <person name="Chen A."/>
            <person name="Mavromatis K."/>
            <person name="Markowitz V."/>
            <person name="Szeto E."/>
            <person name="Mikhailova N."/>
            <person name="Pati A."/>
            <person name="Wagner M."/>
            <person name="Woyke T."/>
            <person name="Ollivier B."/>
            <person name="Klenk H.P."/>
            <person name="Spring S."/>
            <person name="Loy A."/>
        </authorList>
    </citation>
    <scope>NUCLEOTIDE SEQUENCE [LARGE SCALE GENOMIC DNA]</scope>
    <source>
        <strain evidence="22">DSM 22704 / JCM 16185 / SJ4</strain>
    </source>
</reference>
<keyword evidence="9" id="KW-0902">Two-component regulatory system</keyword>
<dbReference type="InterPro" id="IPR001789">
    <property type="entry name" value="Sig_transdc_resp-reg_receiver"/>
</dbReference>
<evidence type="ECO:0000256" key="9">
    <source>
        <dbReference type="ARBA" id="ARBA00023012"/>
    </source>
</evidence>
<gene>
    <name evidence="21" type="ordered locus">Desaci_2217</name>
</gene>
<evidence type="ECO:0000256" key="11">
    <source>
        <dbReference type="ARBA" id="ARBA00023125"/>
    </source>
</evidence>
<evidence type="ECO:0000256" key="10">
    <source>
        <dbReference type="ARBA" id="ARBA00023015"/>
    </source>
</evidence>
<comment type="function">
    <text evidence="15">May play the central regulatory role in sporulation. It may be an element of the effector pathway responsible for the activation of sporulation genes in response to nutritional stress. Spo0A may act in concert with spo0H (a sigma factor) to control the expression of some genes that are critical to the sporulation process.</text>
</comment>
<dbReference type="InterPro" id="IPR003593">
    <property type="entry name" value="AAA+_ATPase"/>
</dbReference>
<keyword evidence="4" id="KW-0963">Cytoplasm</keyword>
<dbReference type="GO" id="GO:0000160">
    <property type="term" value="P:phosphorelay signal transduction system"/>
    <property type="evidence" value="ECO:0007669"/>
    <property type="project" value="UniProtKB-KW"/>
</dbReference>
<dbReference type="Pfam" id="PF00072">
    <property type="entry name" value="Response_reg"/>
    <property type="match status" value="1"/>
</dbReference>
<dbReference type="InterPro" id="IPR025943">
    <property type="entry name" value="Sigma_54_int_dom_ATP-bd_2"/>
</dbReference>
<dbReference type="SUPFAM" id="SSF52540">
    <property type="entry name" value="P-loop containing nucleoside triphosphate hydrolases"/>
    <property type="match status" value="1"/>
</dbReference>
<dbReference type="CDD" id="cd00009">
    <property type="entry name" value="AAA"/>
    <property type="match status" value="1"/>
</dbReference>
<evidence type="ECO:0000256" key="2">
    <source>
        <dbReference type="ARBA" id="ARBA00018672"/>
    </source>
</evidence>
<name>I4D5V3_DESAJ</name>